<accession>A0AAU7JKU3</accession>
<gene>
    <name evidence="1" type="ORF">ABEG18_09735</name>
</gene>
<dbReference type="InterPro" id="IPR007711">
    <property type="entry name" value="HigB-1"/>
</dbReference>
<dbReference type="PANTHER" id="PTHR40266:SF2">
    <property type="entry name" value="TOXIN HIGB-1"/>
    <property type="match status" value="1"/>
</dbReference>
<reference evidence="1" key="1">
    <citation type="submission" date="2024-05" db="EMBL/GenBank/DDBJ databases">
        <authorList>
            <person name="Kim S."/>
            <person name="Heo J."/>
            <person name="Choi H."/>
            <person name="Choi Y."/>
            <person name="Kwon S.-W."/>
            <person name="Kim Y."/>
        </authorList>
    </citation>
    <scope>NUCLEOTIDE SEQUENCE</scope>
    <source>
        <strain evidence="1">KACC 23698</strain>
    </source>
</reference>
<organism evidence="1">
    <name type="scientific">Alsobacter sp. KACC 23698</name>
    <dbReference type="NCBI Taxonomy" id="3149229"/>
    <lineage>
        <taxon>Bacteria</taxon>
        <taxon>Pseudomonadati</taxon>
        <taxon>Pseudomonadota</taxon>
        <taxon>Alphaproteobacteria</taxon>
        <taxon>Hyphomicrobiales</taxon>
        <taxon>Alsobacteraceae</taxon>
        <taxon>Alsobacter</taxon>
    </lineage>
</organism>
<sequence>MIGHFRSKTLRQFWEEGRTRGLRPDWVGRVGRILDVLDQADAATDLNLPGLGFHALTGDMKGRFAVTVSRNWRITFAFEGGMATDIDLEDYHG</sequence>
<dbReference type="AlphaFoldDB" id="A0AAU7JKU3"/>
<proteinExistence type="predicted"/>
<dbReference type="Pfam" id="PF05015">
    <property type="entry name" value="HigB-like_toxin"/>
    <property type="match status" value="1"/>
</dbReference>
<dbReference type="EMBL" id="CP157484">
    <property type="protein sequence ID" value="XBO41017.1"/>
    <property type="molecule type" value="Genomic_DNA"/>
</dbReference>
<dbReference type="InterPro" id="IPR035093">
    <property type="entry name" value="RelE/ParE_toxin_dom_sf"/>
</dbReference>
<name>A0AAU7JKU3_9HYPH</name>
<dbReference type="PANTHER" id="PTHR40266">
    <property type="entry name" value="TOXIN HIGB-1"/>
    <property type="match status" value="1"/>
</dbReference>
<dbReference type="Gene3D" id="3.30.2310.20">
    <property type="entry name" value="RelE-like"/>
    <property type="match status" value="1"/>
</dbReference>
<evidence type="ECO:0000313" key="1">
    <source>
        <dbReference type="EMBL" id="XBO41017.1"/>
    </source>
</evidence>
<protein>
    <submittedName>
        <fullName evidence="1">Type II toxin-antitoxin system RelE/ParE family toxin</fullName>
    </submittedName>
</protein>
<dbReference type="RefSeq" id="WP_406857870.1">
    <property type="nucleotide sequence ID" value="NZ_CP157484.1"/>
</dbReference>
<dbReference type="SUPFAM" id="SSF143011">
    <property type="entry name" value="RelE-like"/>
    <property type="match status" value="1"/>
</dbReference>